<dbReference type="Proteomes" id="UP000245125">
    <property type="component" value="Unassembled WGS sequence"/>
</dbReference>
<gene>
    <name evidence="2" type="ORF">NBG4_210007</name>
</gene>
<feature type="transmembrane region" description="Helical" evidence="1">
    <location>
        <begin position="29"/>
        <end position="49"/>
    </location>
</feature>
<feature type="transmembrane region" description="Helical" evidence="1">
    <location>
        <begin position="87"/>
        <end position="108"/>
    </location>
</feature>
<reference evidence="3" key="1">
    <citation type="submission" date="2018-03" db="EMBL/GenBank/DDBJ databases">
        <authorList>
            <person name="Zecchin S."/>
        </authorList>
    </citation>
    <scope>NUCLEOTIDE SEQUENCE [LARGE SCALE GENOMIC DNA]</scope>
</reference>
<accession>A0A2U3QFZ1</accession>
<keyword evidence="1" id="KW-1133">Transmembrane helix</keyword>
<feature type="transmembrane region" description="Helical" evidence="1">
    <location>
        <begin position="5"/>
        <end position="23"/>
    </location>
</feature>
<evidence type="ECO:0000313" key="2">
    <source>
        <dbReference type="EMBL" id="SPQ00332.1"/>
    </source>
</evidence>
<keyword evidence="1" id="KW-0472">Membrane</keyword>
<dbReference type="EMBL" id="OUUY01000066">
    <property type="protein sequence ID" value="SPQ00332.1"/>
    <property type="molecule type" value="Genomic_DNA"/>
</dbReference>
<evidence type="ECO:0000313" key="3">
    <source>
        <dbReference type="Proteomes" id="UP000245125"/>
    </source>
</evidence>
<protein>
    <recommendedName>
        <fullName evidence="4">DUF3147 domain-containing protein</fullName>
    </recommendedName>
</protein>
<evidence type="ECO:0008006" key="4">
    <source>
        <dbReference type="Google" id="ProtNLM"/>
    </source>
</evidence>
<evidence type="ECO:0000256" key="1">
    <source>
        <dbReference type="SAM" id="Phobius"/>
    </source>
</evidence>
<dbReference type="AlphaFoldDB" id="A0A2U3QFZ1"/>
<sequence length="111" mass="12411">MAFKYILYFLIGGTIITVVTYFASHSRTMVAAFFANLPVMTLITFLTIYHEAGEKAVVPYAQGLIIMLVPWLAYIGTVIFLTPRIGVIASLLGGISLYFFLAYIIIFVKKF</sequence>
<keyword evidence="1" id="KW-0812">Transmembrane</keyword>
<proteinExistence type="predicted"/>
<name>A0A2U3QFZ1_9BACT</name>
<keyword evidence="3" id="KW-1185">Reference proteome</keyword>
<feature type="transmembrane region" description="Helical" evidence="1">
    <location>
        <begin position="61"/>
        <end position="81"/>
    </location>
</feature>
<organism evidence="2 3">
    <name type="scientific">Candidatus Sulfobium mesophilum</name>
    <dbReference type="NCBI Taxonomy" id="2016548"/>
    <lineage>
        <taxon>Bacteria</taxon>
        <taxon>Pseudomonadati</taxon>
        <taxon>Nitrospirota</taxon>
        <taxon>Nitrospiria</taxon>
        <taxon>Nitrospirales</taxon>
        <taxon>Nitrospiraceae</taxon>
        <taxon>Candidatus Sulfobium</taxon>
    </lineage>
</organism>
<dbReference type="OrthoDB" id="9793871at2"/>